<dbReference type="EMBL" id="JAVDYC010000001">
    <property type="protein sequence ID" value="MDR7323409.1"/>
    <property type="molecule type" value="Genomic_DNA"/>
</dbReference>
<organism evidence="2 3">
    <name type="scientific">Catenuloplanes niger</name>
    <dbReference type="NCBI Taxonomy" id="587534"/>
    <lineage>
        <taxon>Bacteria</taxon>
        <taxon>Bacillati</taxon>
        <taxon>Actinomycetota</taxon>
        <taxon>Actinomycetes</taxon>
        <taxon>Micromonosporales</taxon>
        <taxon>Micromonosporaceae</taxon>
        <taxon>Catenuloplanes</taxon>
    </lineage>
</organism>
<accession>A0AAE3ZR21</accession>
<dbReference type="Proteomes" id="UP001183629">
    <property type="component" value="Unassembled WGS sequence"/>
</dbReference>
<evidence type="ECO:0000313" key="2">
    <source>
        <dbReference type="EMBL" id="MDR7323409.1"/>
    </source>
</evidence>
<evidence type="ECO:0000313" key="3">
    <source>
        <dbReference type="Proteomes" id="UP001183629"/>
    </source>
</evidence>
<protein>
    <submittedName>
        <fullName evidence="2">Uncharacterized protein</fullName>
    </submittedName>
</protein>
<sequence length="235" mass="25233">MTQPIRTSPAMLLPPEITSLYVQPKADGCYLLDRRDGVILAQIDAHKDGAGAWLIELCEDVVQLHKHTGTLATAIRWAEQGIAELDHFAMYGEMPDYVTVPRRPWPHTKTTEALADALEALAANLRAFDLTLPRHTDISLEVLVMNFGTDRAAVKATKMQAVDALIAGLALPAAEDRSRADSKMHYGTPHASDGGSRHQGGLDVAVTTIVDRDAAVLAVRVAELEAQLAAKGGAA</sequence>
<feature type="region of interest" description="Disordered" evidence="1">
    <location>
        <begin position="180"/>
        <end position="199"/>
    </location>
</feature>
<name>A0AAE3ZR21_9ACTN</name>
<proteinExistence type="predicted"/>
<reference evidence="2 3" key="1">
    <citation type="submission" date="2023-07" db="EMBL/GenBank/DDBJ databases">
        <title>Sequencing the genomes of 1000 actinobacteria strains.</title>
        <authorList>
            <person name="Klenk H.-P."/>
        </authorList>
    </citation>
    <scope>NUCLEOTIDE SEQUENCE [LARGE SCALE GENOMIC DNA]</scope>
    <source>
        <strain evidence="2 3">DSM 44711</strain>
    </source>
</reference>
<comment type="caution">
    <text evidence="2">The sequence shown here is derived from an EMBL/GenBank/DDBJ whole genome shotgun (WGS) entry which is preliminary data.</text>
</comment>
<evidence type="ECO:0000256" key="1">
    <source>
        <dbReference type="SAM" id="MobiDB-lite"/>
    </source>
</evidence>
<dbReference type="AlphaFoldDB" id="A0AAE3ZR21"/>
<keyword evidence="3" id="KW-1185">Reference proteome</keyword>
<gene>
    <name evidence="2" type="ORF">J2S44_003659</name>
</gene>
<dbReference type="RefSeq" id="WP_310415243.1">
    <property type="nucleotide sequence ID" value="NZ_JAVDYC010000001.1"/>
</dbReference>